<protein>
    <submittedName>
        <fullName evidence="1">Uncharacterized protein</fullName>
    </submittedName>
</protein>
<organism evidence="1">
    <name type="scientific">Hexamita inflata</name>
    <dbReference type="NCBI Taxonomy" id="28002"/>
    <lineage>
        <taxon>Eukaryota</taxon>
        <taxon>Metamonada</taxon>
        <taxon>Diplomonadida</taxon>
        <taxon>Hexamitidae</taxon>
        <taxon>Hexamitinae</taxon>
        <taxon>Hexamita</taxon>
    </lineage>
</organism>
<evidence type="ECO:0000313" key="2">
    <source>
        <dbReference type="EMBL" id="CAL6036874.1"/>
    </source>
</evidence>
<accession>A0AA86PSE8</accession>
<sequence>MYEIQFSPNKNSDLIKKNSNYVLNCPRRQKDIKVGITLAKITSVQLNPLAFAALTCNNGFLNAVDTANLVFKELTLDPRYDLGHQENPGQTQQIQWT</sequence>
<keyword evidence="3" id="KW-1185">Reference proteome</keyword>
<dbReference type="Proteomes" id="UP001642409">
    <property type="component" value="Unassembled WGS sequence"/>
</dbReference>
<reference evidence="1" key="1">
    <citation type="submission" date="2023-06" db="EMBL/GenBank/DDBJ databases">
        <authorList>
            <person name="Kurt Z."/>
        </authorList>
    </citation>
    <scope>NUCLEOTIDE SEQUENCE</scope>
</reference>
<gene>
    <name evidence="1" type="ORF">HINF_LOCUS31541</name>
    <name evidence="2" type="ORF">HINF_LOCUS36619</name>
</gene>
<evidence type="ECO:0000313" key="3">
    <source>
        <dbReference type="Proteomes" id="UP001642409"/>
    </source>
</evidence>
<comment type="caution">
    <text evidence="1">The sequence shown here is derived from an EMBL/GenBank/DDBJ whole genome shotgun (WGS) entry which is preliminary data.</text>
</comment>
<dbReference type="AlphaFoldDB" id="A0AA86PSE8"/>
<evidence type="ECO:0000313" key="1">
    <source>
        <dbReference type="EMBL" id="CAI9943896.1"/>
    </source>
</evidence>
<name>A0AA86PSE8_9EUKA</name>
<dbReference type="EMBL" id="CATOUU010000720">
    <property type="protein sequence ID" value="CAI9943896.1"/>
    <property type="molecule type" value="Genomic_DNA"/>
</dbReference>
<proteinExistence type="predicted"/>
<reference evidence="2 3" key="2">
    <citation type="submission" date="2024-07" db="EMBL/GenBank/DDBJ databases">
        <authorList>
            <person name="Akdeniz Z."/>
        </authorList>
    </citation>
    <scope>NUCLEOTIDE SEQUENCE [LARGE SCALE GENOMIC DNA]</scope>
</reference>
<dbReference type="EMBL" id="CAXDID020000135">
    <property type="protein sequence ID" value="CAL6036874.1"/>
    <property type="molecule type" value="Genomic_DNA"/>
</dbReference>